<dbReference type="PANTHER" id="PTHR33154">
    <property type="entry name" value="TRANSCRIPTIONAL REGULATOR, ARSR FAMILY"/>
    <property type="match status" value="1"/>
</dbReference>
<dbReference type="GO" id="GO:0003700">
    <property type="term" value="F:DNA-binding transcription factor activity"/>
    <property type="evidence" value="ECO:0007669"/>
    <property type="project" value="InterPro"/>
</dbReference>
<evidence type="ECO:0000259" key="4">
    <source>
        <dbReference type="PROSITE" id="PS50987"/>
    </source>
</evidence>
<dbReference type="NCBIfam" id="NF033788">
    <property type="entry name" value="HTH_metalloreg"/>
    <property type="match status" value="1"/>
</dbReference>
<evidence type="ECO:0000256" key="3">
    <source>
        <dbReference type="ARBA" id="ARBA00023163"/>
    </source>
</evidence>
<reference evidence="5 6" key="1">
    <citation type="journal article" date="2016" name="Nat. Commun.">
        <title>Thousands of microbial genomes shed light on interconnected biogeochemical processes in an aquifer system.</title>
        <authorList>
            <person name="Anantharaman K."/>
            <person name="Brown C.T."/>
            <person name="Hug L.A."/>
            <person name="Sharon I."/>
            <person name="Castelle C.J."/>
            <person name="Probst A.J."/>
            <person name="Thomas B.C."/>
            <person name="Singh A."/>
            <person name="Wilkins M.J."/>
            <person name="Karaoz U."/>
            <person name="Brodie E.L."/>
            <person name="Williams K.H."/>
            <person name="Hubbard S.S."/>
            <person name="Banfield J.F."/>
        </authorList>
    </citation>
    <scope>NUCLEOTIDE SEQUENCE [LARGE SCALE GENOMIC DNA]</scope>
</reference>
<dbReference type="SUPFAM" id="SSF46785">
    <property type="entry name" value="Winged helix' DNA-binding domain"/>
    <property type="match status" value="1"/>
</dbReference>
<feature type="domain" description="HTH arsR-type" evidence="4">
    <location>
        <begin position="1"/>
        <end position="93"/>
    </location>
</feature>
<dbReference type="GO" id="GO:0003677">
    <property type="term" value="F:DNA binding"/>
    <property type="evidence" value="ECO:0007669"/>
    <property type="project" value="UniProtKB-KW"/>
</dbReference>
<proteinExistence type="predicted"/>
<dbReference type="AlphaFoldDB" id="A0A1G2GZQ2"/>
<dbReference type="InterPro" id="IPR036388">
    <property type="entry name" value="WH-like_DNA-bd_sf"/>
</dbReference>
<dbReference type="CDD" id="cd00090">
    <property type="entry name" value="HTH_ARSR"/>
    <property type="match status" value="1"/>
</dbReference>
<organism evidence="5 6">
    <name type="scientific">Candidatus Ryanbacteria bacterium RIFCSPLOWO2_02_FULL_45_11c</name>
    <dbReference type="NCBI Taxonomy" id="1802128"/>
    <lineage>
        <taxon>Bacteria</taxon>
        <taxon>Candidatus Ryaniibacteriota</taxon>
    </lineage>
</organism>
<comment type="caution">
    <text evidence="5">The sequence shown here is derived from an EMBL/GenBank/DDBJ whole genome shotgun (WGS) entry which is preliminary data.</text>
</comment>
<evidence type="ECO:0000256" key="2">
    <source>
        <dbReference type="ARBA" id="ARBA00023125"/>
    </source>
</evidence>
<dbReference type="Proteomes" id="UP000178186">
    <property type="component" value="Unassembled WGS sequence"/>
</dbReference>
<dbReference type="SMART" id="SM00418">
    <property type="entry name" value="HTH_ARSR"/>
    <property type="match status" value="1"/>
</dbReference>
<dbReference type="InterPro" id="IPR011991">
    <property type="entry name" value="ArsR-like_HTH"/>
</dbReference>
<evidence type="ECO:0000313" key="5">
    <source>
        <dbReference type="EMBL" id="OGZ55705.1"/>
    </source>
</evidence>
<dbReference type="PRINTS" id="PR00778">
    <property type="entry name" value="HTHARSR"/>
</dbReference>
<dbReference type="STRING" id="1802128.A3H64_04035"/>
<dbReference type="PANTHER" id="PTHR33154:SF33">
    <property type="entry name" value="TRANSCRIPTIONAL REPRESSOR SDPR"/>
    <property type="match status" value="1"/>
</dbReference>
<protein>
    <recommendedName>
        <fullName evidence="4">HTH arsR-type domain-containing protein</fullName>
    </recommendedName>
</protein>
<evidence type="ECO:0000256" key="1">
    <source>
        <dbReference type="ARBA" id="ARBA00023015"/>
    </source>
</evidence>
<dbReference type="EMBL" id="MHNY01000024">
    <property type="protein sequence ID" value="OGZ55705.1"/>
    <property type="molecule type" value="Genomic_DNA"/>
</dbReference>
<dbReference type="InterPro" id="IPR036390">
    <property type="entry name" value="WH_DNA-bd_sf"/>
</dbReference>
<dbReference type="PROSITE" id="PS50987">
    <property type="entry name" value="HTH_ARSR_2"/>
    <property type="match status" value="1"/>
</dbReference>
<dbReference type="Gene3D" id="1.10.10.10">
    <property type="entry name" value="Winged helix-like DNA-binding domain superfamily/Winged helix DNA-binding domain"/>
    <property type="match status" value="1"/>
</dbReference>
<keyword evidence="1" id="KW-0805">Transcription regulation</keyword>
<evidence type="ECO:0000313" key="6">
    <source>
        <dbReference type="Proteomes" id="UP000178186"/>
    </source>
</evidence>
<dbReference type="InterPro" id="IPR001845">
    <property type="entry name" value="HTH_ArsR_DNA-bd_dom"/>
</dbReference>
<keyword evidence="3" id="KW-0804">Transcription</keyword>
<dbReference type="Pfam" id="PF01022">
    <property type="entry name" value="HTH_5"/>
    <property type="match status" value="1"/>
</dbReference>
<accession>A0A1G2GZQ2</accession>
<dbReference type="InterPro" id="IPR051081">
    <property type="entry name" value="HTH_MetalResp_TranReg"/>
</dbReference>
<keyword evidence="2" id="KW-0238">DNA-binding</keyword>
<gene>
    <name evidence="5" type="ORF">A3H64_04035</name>
</gene>
<sequence>MNRNKKTCAGCFQTLADETRVRIIKFLKERGAKNVSAITRVLHVSQPTVSHHLRILSQKGFLARNQQGKEVFYSFRKDYPCRGCGVFAIPIRI</sequence>
<name>A0A1G2GZQ2_9BACT</name>